<proteinExistence type="predicted"/>
<organism evidence="1 2">
    <name type="scientific">Coniophora puteana (strain RWD-64-598)</name>
    <name type="common">Brown rot fungus</name>
    <dbReference type="NCBI Taxonomy" id="741705"/>
    <lineage>
        <taxon>Eukaryota</taxon>
        <taxon>Fungi</taxon>
        <taxon>Dikarya</taxon>
        <taxon>Basidiomycota</taxon>
        <taxon>Agaricomycotina</taxon>
        <taxon>Agaricomycetes</taxon>
        <taxon>Agaricomycetidae</taxon>
        <taxon>Boletales</taxon>
        <taxon>Coniophorineae</taxon>
        <taxon>Coniophoraceae</taxon>
        <taxon>Coniophora</taxon>
    </lineage>
</organism>
<name>A0A5M3MPK4_CONPW</name>
<protein>
    <submittedName>
        <fullName evidence="1">Uncharacterized protein</fullName>
    </submittedName>
</protein>
<gene>
    <name evidence="1" type="ORF">CONPUDRAFT_153671</name>
</gene>
<accession>A0A5M3MPK4</accession>
<evidence type="ECO:0000313" key="2">
    <source>
        <dbReference type="Proteomes" id="UP000053558"/>
    </source>
</evidence>
<sequence>MDPVFWTTLSVNLNGPFIPSIITKFFTAVGKNPFNVTVTSGDTSSPELSATKEHARLTVLMKQLDPHLGAKVLKSLRLDIIYRSSILLALSYLGEKELFCLSDLRLNSYVADTEEEATVFQLMFPELTSLHIDAKTFVDIVMEGVEWPQLPGMGIHPFALVVTRYRPREEDLLSIDGFVDALDFFISEIPFLTLRISDVGFDPSSGCDIDGCIVRPSALVSLADLEGPIIQALFSIIEYRPSDMAAFQGGDTAVLTRCEVATETEIWCDFLRLEEIDSSSSIINALENWSPHNPMGYTTLMVDKCSGFDDSVLEWMVEEEDRFARLKKIAVTKPAFSAETLHELAEVLLDEALSEIQVWDGPPLDEEIRDRFAELEKLKFSWKV</sequence>
<dbReference type="EMBL" id="JH711578">
    <property type="protein sequence ID" value="EIW81122.1"/>
    <property type="molecule type" value="Genomic_DNA"/>
</dbReference>
<comment type="caution">
    <text evidence="1">The sequence shown here is derived from an EMBL/GenBank/DDBJ whole genome shotgun (WGS) entry which is preliminary data.</text>
</comment>
<dbReference type="RefSeq" id="XP_007768539.1">
    <property type="nucleotide sequence ID" value="XM_007770349.1"/>
</dbReference>
<keyword evidence="2" id="KW-1185">Reference proteome</keyword>
<dbReference type="GeneID" id="19203155"/>
<dbReference type="KEGG" id="cput:CONPUDRAFT_153671"/>
<dbReference type="AlphaFoldDB" id="A0A5M3MPK4"/>
<dbReference type="Proteomes" id="UP000053558">
    <property type="component" value="Unassembled WGS sequence"/>
</dbReference>
<reference evidence="2" key="1">
    <citation type="journal article" date="2012" name="Science">
        <title>The Paleozoic origin of enzymatic lignin decomposition reconstructed from 31 fungal genomes.</title>
        <authorList>
            <person name="Floudas D."/>
            <person name="Binder M."/>
            <person name="Riley R."/>
            <person name="Barry K."/>
            <person name="Blanchette R.A."/>
            <person name="Henrissat B."/>
            <person name="Martinez A.T."/>
            <person name="Otillar R."/>
            <person name="Spatafora J.W."/>
            <person name="Yadav J.S."/>
            <person name="Aerts A."/>
            <person name="Benoit I."/>
            <person name="Boyd A."/>
            <person name="Carlson A."/>
            <person name="Copeland A."/>
            <person name="Coutinho P.M."/>
            <person name="de Vries R.P."/>
            <person name="Ferreira P."/>
            <person name="Findley K."/>
            <person name="Foster B."/>
            <person name="Gaskell J."/>
            <person name="Glotzer D."/>
            <person name="Gorecki P."/>
            <person name="Heitman J."/>
            <person name="Hesse C."/>
            <person name="Hori C."/>
            <person name="Igarashi K."/>
            <person name="Jurgens J.A."/>
            <person name="Kallen N."/>
            <person name="Kersten P."/>
            <person name="Kohler A."/>
            <person name="Kuees U."/>
            <person name="Kumar T.K.A."/>
            <person name="Kuo A."/>
            <person name="LaButti K."/>
            <person name="Larrondo L.F."/>
            <person name="Lindquist E."/>
            <person name="Ling A."/>
            <person name="Lombard V."/>
            <person name="Lucas S."/>
            <person name="Lundell T."/>
            <person name="Martin R."/>
            <person name="McLaughlin D.J."/>
            <person name="Morgenstern I."/>
            <person name="Morin E."/>
            <person name="Murat C."/>
            <person name="Nagy L.G."/>
            <person name="Nolan M."/>
            <person name="Ohm R.A."/>
            <person name="Patyshakuliyeva A."/>
            <person name="Rokas A."/>
            <person name="Ruiz-Duenas F.J."/>
            <person name="Sabat G."/>
            <person name="Salamov A."/>
            <person name="Samejima M."/>
            <person name="Schmutz J."/>
            <person name="Slot J.C."/>
            <person name="St John F."/>
            <person name="Stenlid J."/>
            <person name="Sun H."/>
            <person name="Sun S."/>
            <person name="Syed K."/>
            <person name="Tsang A."/>
            <person name="Wiebenga A."/>
            <person name="Young D."/>
            <person name="Pisabarro A."/>
            <person name="Eastwood D.C."/>
            <person name="Martin F."/>
            <person name="Cullen D."/>
            <person name="Grigoriev I.V."/>
            <person name="Hibbett D.S."/>
        </authorList>
    </citation>
    <scope>NUCLEOTIDE SEQUENCE [LARGE SCALE GENOMIC DNA]</scope>
    <source>
        <strain evidence="2">RWD-64-598 SS2</strain>
    </source>
</reference>
<evidence type="ECO:0000313" key="1">
    <source>
        <dbReference type="EMBL" id="EIW81122.1"/>
    </source>
</evidence>